<gene>
    <name evidence="14" type="primary">GMPR2</name>
    <name evidence="8" type="synonym">GMPR</name>
</gene>
<feature type="binding site" evidence="8">
    <location>
        <begin position="246"/>
        <end position="247"/>
    </location>
    <ligand>
        <name>GMP</name>
        <dbReference type="ChEBI" id="CHEBI:58115"/>
    </ligand>
</feature>
<dbReference type="HAMAP" id="MF_00596">
    <property type="entry name" value="GMP_reduct_type1"/>
    <property type="match status" value="1"/>
</dbReference>
<dbReference type="GO" id="GO:0006164">
    <property type="term" value="P:purine nucleotide biosynthetic process"/>
    <property type="evidence" value="ECO:0007669"/>
    <property type="project" value="InterPro"/>
</dbReference>
<evidence type="ECO:0000256" key="6">
    <source>
        <dbReference type="ARBA" id="ARBA00048616"/>
    </source>
</evidence>
<evidence type="ECO:0000256" key="4">
    <source>
        <dbReference type="ARBA" id="ARBA00022958"/>
    </source>
</evidence>
<dbReference type="CDD" id="cd00381">
    <property type="entry name" value="IMPDH"/>
    <property type="match status" value="1"/>
</dbReference>
<feature type="binding site" description="in other chain" evidence="8">
    <location>
        <position position="273"/>
    </location>
    <ligand>
        <name>NADP(+)</name>
        <dbReference type="ChEBI" id="CHEBI:58349"/>
        <note>ligand shared between two neighboring subunits</note>
    </ligand>
</feature>
<dbReference type="PIRSF" id="PIRSF000130">
    <property type="entry name" value="IMPDH"/>
    <property type="match status" value="1"/>
</dbReference>
<dbReference type="GeneTree" id="ENSGT00940000159574"/>
<evidence type="ECO:0000256" key="7">
    <source>
        <dbReference type="ARBA" id="ARBA00058902"/>
    </source>
</evidence>
<evidence type="ECO:0000313" key="15">
    <source>
        <dbReference type="Proteomes" id="UP000694394"/>
    </source>
</evidence>
<dbReference type="PANTHER" id="PTHR43170:SF4">
    <property type="entry name" value="GMP REDUCTASE 2"/>
    <property type="match status" value="1"/>
</dbReference>
<feature type="binding site" description="in other chain" evidence="8">
    <location>
        <begin position="133"/>
        <end position="135"/>
    </location>
    <ligand>
        <name>NADP(+)</name>
        <dbReference type="ChEBI" id="CHEBI:58349"/>
        <note>ligand shared between two neighboring subunits</note>
    </ligand>
</feature>
<dbReference type="Gene3D" id="3.20.20.70">
    <property type="entry name" value="Aldolase class I"/>
    <property type="match status" value="1"/>
</dbReference>
<evidence type="ECO:0000256" key="5">
    <source>
        <dbReference type="ARBA" id="ARBA00023002"/>
    </source>
</evidence>
<dbReference type="SUPFAM" id="SSF51412">
    <property type="entry name" value="Inosine monophosphate dehydrogenase (IMPDH)"/>
    <property type="match status" value="1"/>
</dbReference>
<feature type="binding site" evidence="8">
    <location>
        <position position="185"/>
    </location>
    <ligand>
        <name>K(+)</name>
        <dbReference type="ChEBI" id="CHEBI:29103"/>
    </ligand>
</feature>
<feature type="binding site" description="in other chain" evidence="8">
    <location>
        <begin position="289"/>
        <end position="290"/>
    </location>
    <ligand>
        <name>NADP(+)</name>
        <dbReference type="ChEBI" id="CHEBI:58349"/>
        <note>ligand shared between two neighboring subunits</note>
    </ligand>
</feature>
<comment type="subunit">
    <text evidence="8">Homotetramer.</text>
</comment>
<dbReference type="InterPro" id="IPR005990">
    <property type="entry name" value="IMP_DH"/>
</dbReference>
<dbReference type="EC" id="1.7.1.7" evidence="8"/>
<evidence type="ECO:0000256" key="9">
    <source>
        <dbReference type="PIRSR" id="PIRSR000130-1"/>
    </source>
</evidence>
<keyword evidence="1 8" id="KW-0659">Purine metabolism</keyword>
<comment type="catalytic activity">
    <reaction evidence="6 8 12">
        <text>IMP + NH4(+) + NADP(+) = GMP + NADPH + 2 H(+)</text>
        <dbReference type="Rhea" id="RHEA:17185"/>
        <dbReference type="ChEBI" id="CHEBI:15378"/>
        <dbReference type="ChEBI" id="CHEBI:28938"/>
        <dbReference type="ChEBI" id="CHEBI:57783"/>
        <dbReference type="ChEBI" id="CHEBI:58053"/>
        <dbReference type="ChEBI" id="CHEBI:58115"/>
        <dbReference type="ChEBI" id="CHEBI:58349"/>
        <dbReference type="EC" id="1.7.1.7"/>
    </reaction>
</comment>
<keyword evidence="4 8" id="KW-0630">Potassium</keyword>
<sequence length="409" mass="44882">DFSYLPALRFIPTPRSPNMPDPLKCSVSYSHLQVDLTRSFSFRNSKQMYTGVPIIAANMDTVGTFEMAKVLCKFSLFTAVHKHYSLDQWQEFASQNPDCLEHLAASSGTGSSDFEQLEQILEAIPQVNYICLDVANGYSEHFVEFVKDVRKRFPQHTIMAGNVVTGEMVEELILSGADIIKVGIGPGSVCTTRKKTGVGYPQLSAVMECADAAHGLKGHIISDGGCSCPGDVAKAFGAGADFVMLGGMLAGHSESGGELIERDGKKYKLFYGMSSEMAMKKYAGGVAEYRYVWSLRMWRQNSCLLRYNGAVLGRRVVNQGSMLGTGEESLGLRNPEGESNKVFLTLRASEGKTVEVPFKGDVEHTIRDILGGIRSTCTYVGAAKLKELSRRTTFIRVTQQVNPIFSDER</sequence>
<protein>
    <recommendedName>
        <fullName evidence="8">GMP reductase</fullName>
        <shortName evidence="8">GMPR</shortName>
        <ecNumber evidence="8">1.7.1.7</ecNumber>
    </recommendedName>
    <alternativeName>
        <fullName evidence="8">Guanosine 5'-monophosphate oxidoreductase</fullName>
        <shortName evidence="8">Guanosine monophosphate reductase</shortName>
    </alternativeName>
</protein>
<evidence type="ECO:0000256" key="10">
    <source>
        <dbReference type="PIRSR" id="PIRSR000130-3"/>
    </source>
</evidence>
<feature type="binding site" description="in other chain" evidence="8">
    <location>
        <position position="82"/>
    </location>
    <ligand>
        <name>NADP(+)</name>
        <dbReference type="ChEBI" id="CHEBI:58349"/>
        <note>ligand shared between two neighboring subunits</note>
    </ligand>
</feature>
<dbReference type="FunFam" id="3.20.20.70:FF:000012">
    <property type="entry name" value="GMP reductase"/>
    <property type="match status" value="1"/>
</dbReference>
<feature type="binding site" evidence="8">
    <location>
        <position position="190"/>
    </location>
    <ligand>
        <name>K(+)</name>
        <dbReference type="ChEBI" id="CHEBI:29103"/>
    </ligand>
</feature>
<evidence type="ECO:0000313" key="14">
    <source>
        <dbReference type="Ensembl" id="ENSMICP00000019414.2"/>
    </source>
</evidence>
<feature type="active site" description="Thioimidate intermediate" evidence="8 9">
    <location>
        <position position="190"/>
    </location>
</feature>
<feature type="binding site" evidence="8">
    <location>
        <position position="187"/>
    </location>
    <ligand>
        <name>K(+)</name>
        <dbReference type="ChEBI" id="CHEBI:29103"/>
    </ligand>
</feature>
<dbReference type="NCBIfam" id="NF003470">
    <property type="entry name" value="PRK05096.1"/>
    <property type="match status" value="1"/>
</dbReference>
<dbReference type="InterPro" id="IPR015875">
    <property type="entry name" value="IMP_DH/GMP_Rdtase_CS"/>
</dbReference>
<keyword evidence="15" id="KW-1185">Reference proteome</keyword>
<dbReference type="GO" id="GO:0046037">
    <property type="term" value="P:GMP metabolic process"/>
    <property type="evidence" value="ECO:0007669"/>
    <property type="project" value="Ensembl"/>
</dbReference>
<keyword evidence="3 8" id="KW-0521">NADP</keyword>
<reference evidence="14" key="1">
    <citation type="submission" date="2016-12" db="EMBL/GenBank/DDBJ databases">
        <title>Mouse lemur reference genome and diversity panel.</title>
        <authorList>
            <person name="Harris R."/>
            <person name="Larsen P."/>
            <person name="Liu Y."/>
            <person name="Hughes D.S."/>
            <person name="Murali S."/>
            <person name="Raveendran M."/>
            <person name="Korchina V."/>
            <person name="Wang M."/>
            <person name="Jhangiani S."/>
            <person name="Bandaranaike D."/>
            <person name="Bellair M."/>
            <person name="Blankenburg K."/>
            <person name="Chao H."/>
            <person name="Dahdouli M."/>
            <person name="Dinh H."/>
            <person name="Doddapaneni H."/>
            <person name="English A."/>
            <person name="Firestine M."/>
            <person name="Gnanaolivu R."/>
            <person name="Gross S."/>
            <person name="Hernandez B."/>
            <person name="Javaid M."/>
            <person name="Jayaseelan J."/>
            <person name="Jones J."/>
            <person name="Khan Z."/>
            <person name="Kovar C."/>
            <person name="Kurapati P."/>
            <person name="Le B."/>
            <person name="Lee S."/>
            <person name="Li M."/>
            <person name="Mathew T."/>
            <person name="Narasimhan A."/>
            <person name="Ngo D."/>
            <person name="Nguyen L."/>
            <person name="Okwuonu G."/>
            <person name="Ongeri F."/>
            <person name="Osuji N."/>
            <person name="Pu L.-L."/>
            <person name="Puazo M."/>
            <person name="Quiroz J."/>
            <person name="Raj R."/>
            <person name="Rajbhandari K."/>
            <person name="Reid J.G."/>
            <person name="Santibanez J."/>
            <person name="Sexton D."/>
            <person name="Skinner E."/>
            <person name="Vee V."/>
            <person name="Weissenberger G."/>
            <person name="Wu Y."/>
            <person name="Xin Y."/>
            <person name="Han Y."/>
            <person name="Campbell C."/>
            <person name="Brown A."/>
            <person name="Sullivan B."/>
            <person name="Shelton J."/>
            <person name="Brown S."/>
            <person name="Dudchenko O."/>
            <person name="Machol I."/>
            <person name="Durand N."/>
            <person name="Shamim M."/>
            <person name="Lieberman A."/>
            <person name="Muzny D.M."/>
            <person name="Richards S."/>
            <person name="Yoder A."/>
            <person name="Worley K.C."/>
            <person name="Rogers J."/>
            <person name="Gibbs R.A."/>
        </authorList>
    </citation>
    <scope>NUCLEOTIDE SEQUENCE [LARGE SCALE GENOMIC DNA]</scope>
</reference>
<comment type="function">
    <text evidence="7">Catalyzes the irreversible NADPH-dependent deamination of GMP to IMP. It functions in the conversion of nucleobase, nucleoside and nucleotide derivatives of G to A nucleotides, and in maintaining the intracellular balance of A and G nucleotides. Plays a role in modulating cellular differentiation.</text>
</comment>
<feature type="binding site" evidence="8">
    <location>
        <position position="193"/>
    </location>
    <ligand>
        <name>K(+)</name>
        <dbReference type="ChEBI" id="CHEBI:29103"/>
    </ligand>
</feature>
<organism evidence="14 15">
    <name type="scientific">Microcebus murinus</name>
    <name type="common">Gray mouse lemur</name>
    <name type="synonym">Lemur murinus</name>
    <dbReference type="NCBI Taxonomy" id="30608"/>
    <lineage>
        <taxon>Eukaryota</taxon>
        <taxon>Metazoa</taxon>
        <taxon>Chordata</taxon>
        <taxon>Craniata</taxon>
        <taxon>Vertebrata</taxon>
        <taxon>Euteleostomi</taxon>
        <taxon>Mammalia</taxon>
        <taxon>Eutheria</taxon>
        <taxon>Euarchontoglires</taxon>
        <taxon>Primates</taxon>
        <taxon>Strepsirrhini</taxon>
        <taxon>Lemuriformes</taxon>
        <taxon>Cheirogaleidae</taxon>
        <taxon>Microcebus</taxon>
    </lineage>
</organism>
<dbReference type="GO" id="GO:0003920">
    <property type="term" value="F:GMP reductase activity"/>
    <property type="evidence" value="ECO:0007669"/>
    <property type="project" value="UniProtKB-UniRule"/>
</dbReference>
<dbReference type="GO" id="GO:0003938">
    <property type="term" value="F:IMP dehydrogenase activity"/>
    <property type="evidence" value="ECO:0007669"/>
    <property type="project" value="InterPro"/>
</dbReference>
<feature type="binding site" description="in other chain" evidence="11">
    <location>
        <position position="187"/>
    </location>
    <ligand>
        <name>K(+)</name>
        <dbReference type="ChEBI" id="CHEBI:29103"/>
        <note>ligand shared between two tetrameric partners</note>
    </ligand>
</feature>
<feature type="binding site" evidence="8">
    <location>
        <begin position="375"/>
        <end position="378"/>
    </location>
    <ligand>
        <name>NADP(+)</name>
        <dbReference type="ChEBI" id="CHEBI:58349"/>
        <note>ligand shared between two neighboring subunits</note>
    </ligand>
</feature>
<feature type="active site" description="Proton donor/acceptor" evidence="8">
    <location>
        <position position="192"/>
    </location>
</feature>
<keyword evidence="10" id="KW-0520">NAD</keyword>
<evidence type="ECO:0000256" key="11">
    <source>
        <dbReference type="PIRSR" id="PIRSR000130-4"/>
    </source>
</evidence>
<evidence type="ECO:0000256" key="8">
    <source>
        <dbReference type="HAMAP-Rule" id="MF_03195"/>
    </source>
</evidence>
<feature type="domain" description="IMP dehydrogenase/GMP reductase" evidence="13">
    <location>
        <begin position="43"/>
        <end position="292"/>
    </location>
</feature>
<reference evidence="14" key="2">
    <citation type="submission" date="2025-08" db="UniProtKB">
        <authorList>
            <consortium name="Ensembl"/>
        </authorList>
    </citation>
    <scope>IDENTIFICATION</scope>
</reference>
<dbReference type="InterPro" id="IPR013785">
    <property type="entry name" value="Aldolase_TIM"/>
</dbReference>
<comment type="similarity">
    <text evidence="8">Belongs to the IMPDH/GMPR family. GuaC type 1 subfamily.</text>
</comment>
<name>A0A8C5VBS3_MICMU</name>
<keyword evidence="5 8" id="KW-0560">Oxidoreductase</keyword>
<feature type="domain" description="IMP dehydrogenase/GMP reductase" evidence="13">
    <location>
        <begin position="326"/>
        <end position="400"/>
    </location>
</feature>
<accession>A0A8C5VBS3</accession>
<dbReference type="PROSITE" id="PS00487">
    <property type="entry name" value="IMP_DH_GMP_RED"/>
    <property type="match status" value="1"/>
</dbReference>
<dbReference type="EMBL" id="ABDC03004360">
    <property type="status" value="NOT_ANNOTATED_CDS"/>
    <property type="molecule type" value="Genomic_DNA"/>
</dbReference>
<dbReference type="SMART" id="SM01240">
    <property type="entry name" value="IMPDH"/>
    <property type="match status" value="1"/>
</dbReference>
<evidence type="ECO:0000256" key="12">
    <source>
        <dbReference type="RuleBase" id="RU003929"/>
    </source>
</evidence>
<evidence type="ECO:0000256" key="1">
    <source>
        <dbReference type="ARBA" id="ARBA00022631"/>
    </source>
</evidence>
<feature type="binding site" evidence="8">
    <location>
        <begin position="272"/>
        <end position="274"/>
    </location>
    <ligand>
        <name>GMP</name>
        <dbReference type="ChEBI" id="CHEBI:58115"/>
    </ligand>
</feature>
<reference evidence="14" key="3">
    <citation type="submission" date="2025-09" db="UniProtKB">
        <authorList>
            <consortium name="Ensembl"/>
        </authorList>
    </citation>
    <scope>IDENTIFICATION</scope>
</reference>
<dbReference type="GO" id="GO:1902560">
    <property type="term" value="C:GMP reductase complex"/>
    <property type="evidence" value="ECO:0007669"/>
    <property type="project" value="InterPro"/>
</dbReference>
<dbReference type="Ensembl" id="ENSMICT00000051705.2">
    <property type="protein sequence ID" value="ENSMICP00000019414.2"/>
    <property type="gene ID" value="ENSMICG00000001736.3"/>
</dbReference>
<feature type="binding site" description="in other chain" evidence="11">
    <location>
        <position position="185"/>
    </location>
    <ligand>
        <name>K(+)</name>
        <dbReference type="ChEBI" id="CHEBI:29103"/>
        <note>ligand shared between two tetrameric partners</note>
    </ligand>
</feature>
<proteinExistence type="inferred from homology"/>
<comment type="caution">
    <text evidence="8">Lacks conserved residue(s) required for the propagation of feature annotation.</text>
</comment>
<dbReference type="InterPro" id="IPR050139">
    <property type="entry name" value="GMP_reductase"/>
</dbReference>
<feature type="binding site" evidence="8">
    <location>
        <begin position="223"/>
        <end position="225"/>
    </location>
    <ligand>
        <name>GMP</name>
        <dbReference type="ChEBI" id="CHEBI:58115"/>
    </ligand>
</feature>
<feature type="binding site" description="in other chain" evidence="11">
    <location>
        <position position="190"/>
    </location>
    <ligand>
        <name>K(+)</name>
        <dbReference type="ChEBI" id="CHEBI:29103"/>
        <note>ligand shared between two tetrameric partners</note>
    </ligand>
</feature>
<dbReference type="NCBIfam" id="TIGR01305">
    <property type="entry name" value="GMP_reduct_1"/>
    <property type="match status" value="1"/>
</dbReference>
<keyword evidence="2 8" id="KW-0479">Metal-binding</keyword>
<dbReference type="GO" id="GO:0046872">
    <property type="term" value="F:metal ion binding"/>
    <property type="evidence" value="ECO:0007669"/>
    <property type="project" value="UniProtKB-KW"/>
</dbReference>
<feature type="binding site" evidence="10">
    <location>
        <begin position="183"/>
        <end position="185"/>
    </location>
    <ligand>
        <name>NAD(+)</name>
        <dbReference type="ChEBI" id="CHEBI:57540"/>
    </ligand>
</feature>
<feature type="binding site" description="in other chain" evidence="8">
    <location>
        <begin position="184"/>
        <end position="185"/>
    </location>
    <ligand>
        <name>NADP(+)</name>
        <dbReference type="ChEBI" id="CHEBI:58349"/>
        <note>ligand shared between two neighboring subunits</note>
    </ligand>
</feature>
<evidence type="ECO:0000256" key="2">
    <source>
        <dbReference type="ARBA" id="ARBA00022723"/>
    </source>
</evidence>
<evidence type="ECO:0000256" key="3">
    <source>
        <dbReference type="ARBA" id="ARBA00022857"/>
    </source>
</evidence>
<dbReference type="Proteomes" id="UP000694394">
    <property type="component" value="Chromosome 3"/>
</dbReference>
<feature type="active site" description="Proton acceptor" evidence="9">
    <location>
        <position position="290"/>
    </location>
</feature>
<dbReference type="InterPro" id="IPR001093">
    <property type="entry name" value="IMP_DH_GMPRt"/>
</dbReference>
<feature type="binding site" evidence="10">
    <location>
        <begin position="133"/>
        <end position="135"/>
    </location>
    <ligand>
        <name>NAD(+)</name>
        <dbReference type="ChEBI" id="CHEBI:57540"/>
    </ligand>
</feature>
<dbReference type="AlphaFoldDB" id="A0A8C5VBS3"/>
<dbReference type="PANTHER" id="PTHR43170">
    <property type="entry name" value="GMP REDUCTASE"/>
    <property type="match status" value="1"/>
</dbReference>
<dbReference type="InterPro" id="IPR005993">
    <property type="entry name" value="GMPR"/>
</dbReference>
<dbReference type="Pfam" id="PF00478">
    <property type="entry name" value="IMPDH"/>
    <property type="match status" value="2"/>
</dbReference>
<evidence type="ECO:0000259" key="13">
    <source>
        <dbReference type="Pfam" id="PF00478"/>
    </source>
</evidence>
<dbReference type="GO" id="GO:0006144">
    <property type="term" value="P:purine nucleobase metabolic process"/>
    <property type="evidence" value="ECO:0007669"/>
    <property type="project" value="UniProtKB-KW"/>
</dbReference>